<dbReference type="SMART" id="SM00354">
    <property type="entry name" value="HTH_LACI"/>
    <property type="match status" value="1"/>
</dbReference>
<dbReference type="GO" id="GO:0000976">
    <property type="term" value="F:transcription cis-regulatory region binding"/>
    <property type="evidence" value="ECO:0007669"/>
    <property type="project" value="TreeGrafter"/>
</dbReference>
<dbReference type="CDD" id="cd01392">
    <property type="entry name" value="HTH_LacI"/>
    <property type="match status" value="1"/>
</dbReference>
<evidence type="ECO:0000256" key="2">
    <source>
        <dbReference type="ARBA" id="ARBA00023125"/>
    </source>
</evidence>
<dbReference type="Pfam" id="PF13377">
    <property type="entry name" value="Peripla_BP_3"/>
    <property type="match status" value="1"/>
</dbReference>
<evidence type="ECO:0000256" key="1">
    <source>
        <dbReference type="ARBA" id="ARBA00023015"/>
    </source>
</evidence>
<dbReference type="PROSITE" id="PS50932">
    <property type="entry name" value="HTH_LACI_2"/>
    <property type="match status" value="1"/>
</dbReference>
<keyword evidence="2 5" id="KW-0238">DNA-binding</keyword>
<evidence type="ECO:0000313" key="6">
    <source>
        <dbReference type="Proteomes" id="UP000594637"/>
    </source>
</evidence>
<organism evidence="5 6">
    <name type="scientific">Actinomyces respiraculi</name>
    <dbReference type="NCBI Taxonomy" id="2744574"/>
    <lineage>
        <taxon>Bacteria</taxon>
        <taxon>Bacillati</taxon>
        <taxon>Actinomycetota</taxon>
        <taxon>Actinomycetes</taxon>
        <taxon>Actinomycetales</taxon>
        <taxon>Actinomycetaceae</taxon>
        <taxon>Actinomyces</taxon>
    </lineage>
</organism>
<evidence type="ECO:0000256" key="3">
    <source>
        <dbReference type="ARBA" id="ARBA00023163"/>
    </source>
</evidence>
<sequence length="338" mass="35674">MIPVTRADVARLAGVSPSTVTYALTGDRSVSRHTQARVLEAVERLGYRPNASAAALASRRVRSVGVLLRLRRTAVEAGDLPYVDGIRSRVEPEDIQVVIPMGLREDPVGGVRALIRSHSIGSAILMDVAADDEREEVLLHEGVPTVLIGSSGRLDGAPSIDADFTQMAVLALNHLAALGHRRVLLLTRVDDDDRARAYVLQRGALLSASQDLGVTGVLRCLPSNPVHGARLVTRDGLVQGCTAIVSNNPGALSGVLAGAATLGLRVPKAFSVVSVGVDTWLGEGERMVTASAIDAHAMGYEAGDMLLRLIAHPGIEEHLLHAPRLHERGTTAPPPSGH</sequence>
<dbReference type="KEGG" id="arep:ID810_03155"/>
<keyword evidence="6" id="KW-1185">Reference proteome</keyword>
<name>A0A7T0LM61_9ACTO</name>
<dbReference type="InterPro" id="IPR000843">
    <property type="entry name" value="HTH_LacI"/>
</dbReference>
<dbReference type="EMBL" id="CP063989">
    <property type="protein sequence ID" value="QPL05966.1"/>
    <property type="molecule type" value="Genomic_DNA"/>
</dbReference>
<dbReference type="Proteomes" id="UP000594637">
    <property type="component" value="Chromosome"/>
</dbReference>
<dbReference type="Gene3D" id="3.40.50.2300">
    <property type="match status" value="2"/>
</dbReference>
<dbReference type="InterPro" id="IPR046335">
    <property type="entry name" value="LacI/GalR-like_sensor"/>
</dbReference>
<keyword evidence="1" id="KW-0805">Transcription regulation</keyword>
<dbReference type="AlphaFoldDB" id="A0A7T0LM61"/>
<protein>
    <submittedName>
        <fullName evidence="5">LacI family DNA-binding transcriptional regulator</fullName>
    </submittedName>
</protein>
<dbReference type="RefSeq" id="WP_166855193.1">
    <property type="nucleotide sequence ID" value="NZ_CP063989.1"/>
</dbReference>
<dbReference type="SUPFAM" id="SSF53822">
    <property type="entry name" value="Periplasmic binding protein-like I"/>
    <property type="match status" value="1"/>
</dbReference>
<reference evidence="5 6" key="1">
    <citation type="submission" date="2020-11" db="EMBL/GenBank/DDBJ databases">
        <title>Actinomyces sp. ZJ750.</title>
        <authorList>
            <person name="Zhou J."/>
        </authorList>
    </citation>
    <scope>NUCLEOTIDE SEQUENCE [LARGE SCALE GENOMIC DNA]</scope>
    <source>
        <strain evidence="5 6">ZJ750</strain>
    </source>
</reference>
<dbReference type="Pfam" id="PF00356">
    <property type="entry name" value="LacI"/>
    <property type="match status" value="1"/>
</dbReference>
<dbReference type="InterPro" id="IPR010982">
    <property type="entry name" value="Lambda_DNA-bd_dom_sf"/>
</dbReference>
<dbReference type="InterPro" id="IPR028082">
    <property type="entry name" value="Peripla_BP_I"/>
</dbReference>
<dbReference type="SUPFAM" id="SSF47413">
    <property type="entry name" value="lambda repressor-like DNA-binding domains"/>
    <property type="match status" value="1"/>
</dbReference>
<dbReference type="PANTHER" id="PTHR30146:SF153">
    <property type="entry name" value="LACTOSE OPERON REPRESSOR"/>
    <property type="match status" value="1"/>
</dbReference>
<dbReference type="GO" id="GO:0003700">
    <property type="term" value="F:DNA-binding transcription factor activity"/>
    <property type="evidence" value="ECO:0007669"/>
    <property type="project" value="TreeGrafter"/>
</dbReference>
<dbReference type="PANTHER" id="PTHR30146">
    <property type="entry name" value="LACI-RELATED TRANSCRIPTIONAL REPRESSOR"/>
    <property type="match status" value="1"/>
</dbReference>
<feature type="domain" description="HTH lacI-type" evidence="4">
    <location>
        <begin position="4"/>
        <end position="58"/>
    </location>
</feature>
<dbReference type="Gene3D" id="1.10.260.40">
    <property type="entry name" value="lambda repressor-like DNA-binding domains"/>
    <property type="match status" value="1"/>
</dbReference>
<proteinExistence type="predicted"/>
<gene>
    <name evidence="5" type="ORF">ID810_03155</name>
</gene>
<evidence type="ECO:0000259" key="4">
    <source>
        <dbReference type="PROSITE" id="PS50932"/>
    </source>
</evidence>
<evidence type="ECO:0000313" key="5">
    <source>
        <dbReference type="EMBL" id="QPL05966.1"/>
    </source>
</evidence>
<accession>A0A7T0LM61</accession>
<keyword evidence="3" id="KW-0804">Transcription</keyword>